<dbReference type="Proteomes" id="UP000217257">
    <property type="component" value="Chromosome"/>
</dbReference>
<feature type="region of interest" description="Disordered" evidence="1">
    <location>
        <begin position="91"/>
        <end position="127"/>
    </location>
</feature>
<evidence type="ECO:0000313" key="2">
    <source>
        <dbReference type="EMBL" id="ATB37775.1"/>
    </source>
</evidence>
<reference evidence="2 3" key="1">
    <citation type="submission" date="2017-06" db="EMBL/GenBank/DDBJ databases">
        <title>Sequencing and comparative analysis of myxobacterial genomes.</title>
        <authorList>
            <person name="Rupp O."/>
            <person name="Goesmann A."/>
            <person name="Sogaard-Andersen L."/>
        </authorList>
    </citation>
    <scope>NUCLEOTIDE SEQUENCE [LARGE SCALE GENOMIC DNA]</scope>
    <source>
        <strain evidence="2 3">DSM 52655</strain>
    </source>
</reference>
<name>A0A250J1B7_9BACT</name>
<organism evidence="2 3">
    <name type="scientific">Cystobacter fuscus</name>
    <dbReference type="NCBI Taxonomy" id="43"/>
    <lineage>
        <taxon>Bacteria</taxon>
        <taxon>Pseudomonadati</taxon>
        <taxon>Myxococcota</taxon>
        <taxon>Myxococcia</taxon>
        <taxon>Myxococcales</taxon>
        <taxon>Cystobacterineae</taxon>
        <taxon>Archangiaceae</taxon>
        <taxon>Cystobacter</taxon>
    </lineage>
</organism>
<gene>
    <name evidence="2" type="ORF">CYFUS_003200</name>
</gene>
<dbReference type="EMBL" id="CP022098">
    <property type="protein sequence ID" value="ATB37775.1"/>
    <property type="molecule type" value="Genomic_DNA"/>
</dbReference>
<dbReference type="KEGG" id="cfus:CYFUS_003200"/>
<dbReference type="SUPFAM" id="SSF54001">
    <property type="entry name" value="Cysteine proteinases"/>
    <property type="match status" value="1"/>
</dbReference>
<protein>
    <recommendedName>
        <fullName evidence="4">Peptidase C58 YopT-type domain-containing protein</fullName>
    </recommendedName>
</protein>
<feature type="compositionally biased region" description="Low complexity" evidence="1">
    <location>
        <begin position="40"/>
        <end position="58"/>
    </location>
</feature>
<feature type="compositionally biased region" description="Polar residues" evidence="1">
    <location>
        <begin position="91"/>
        <end position="104"/>
    </location>
</feature>
<proteinExistence type="predicted"/>
<dbReference type="InterPro" id="IPR038765">
    <property type="entry name" value="Papain-like_cys_pep_sf"/>
</dbReference>
<dbReference type="RefSeq" id="WP_095986046.1">
    <property type="nucleotide sequence ID" value="NZ_CP022098.1"/>
</dbReference>
<sequence>MTINVKNRPAPRTLNTTSTQAPAKSTPTAKSDAANGTAGASPSPQVQPQKPSASAPPSYHQDQLGKPKAPAQAPSGNAVFQSRQDIATLNSRRGSVFSTRPAQGTSASSAPLATSARQAPAKFQQLATTHQAEITAWSDQANNPTIQNSSEKGGVCAAMVNEWARAGSAGPQQEADFRKRLNDGDTQHFVDLQRTSRQKHEQFIKNDDFLESHPIANHLKSDVRNELKAENDKHNQTMNVAGFKPEDMLFPATKRINSNEHLAEMVSGAMQTAKPLVPEGTSFFAKMMVTDKNQTGGHAIGVKMTHLPGGKMEYSMLDPNTGEFSKIPEQNLKNFMTDHMNKTYGKDYVGGGLSLHAMMPG</sequence>
<dbReference type="AlphaFoldDB" id="A0A250J1B7"/>
<evidence type="ECO:0000313" key="3">
    <source>
        <dbReference type="Proteomes" id="UP000217257"/>
    </source>
</evidence>
<evidence type="ECO:0008006" key="4">
    <source>
        <dbReference type="Google" id="ProtNLM"/>
    </source>
</evidence>
<evidence type="ECO:0000256" key="1">
    <source>
        <dbReference type="SAM" id="MobiDB-lite"/>
    </source>
</evidence>
<feature type="compositionally biased region" description="Low complexity" evidence="1">
    <location>
        <begin position="105"/>
        <end position="116"/>
    </location>
</feature>
<dbReference type="Gene3D" id="3.90.70.20">
    <property type="match status" value="1"/>
</dbReference>
<feature type="compositionally biased region" description="Polar residues" evidence="1">
    <location>
        <begin position="13"/>
        <end position="29"/>
    </location>
</feature>
<feature type="region of interest" description="Disordered" evidence="1">
    <location>
        <begin position="1"/>
        <end position="79"/>
    </location>
</feature>
<accession>A0A250J1B7</accession>